<dbReference type="PANTHER" id="PTHR33841">
    <property type="entry name" value="DNA METHYLTRANSFERASE YEEA-RELATED"/>
    <property type="match status" value="1"/>
</dbReference>
<dbReference type="KEGG" id="hds:HSR122_1435"/>
<dbReference type="SUPFAM" id="SSF53335">
    <property type="entry name" value="S-adenosyl-L-methionine-dependent methyltransferases"/>
    <property type="match status" value="1"/>
</dbReference>
<evidence type="ECO:0000259" key="7">
    <source>
        <dbReference type="Pfam" id="PF07669"/>
    </source>
</evidence>
<evidence type="ECO:0000256" key="5">
    <source>
        <dbReference type="ARBA" id="ARBA00047942"/>
    </source>
</evidence>
<sequence>MASDSLSQRKAQLDKAEREHLEDVVADMRERVEQNVEFQLTQKGLDEEPDEPEALDEDIQELVEAIQLEAVDGHTWDEAFAEYVTGVGYTIVNRLAALRTMEVRDFIDEEATVFKENGLTPAAETLVHEEFLLEDEAILTAYQNKCEELGKDIEILFDTDTPYSLVDPDVDTYEDLAGMLDEVPDEVWRADDVLGWVYEYYNRPVVEALDAKNTLEPGDVGPANQFYTPHWVVRMLTDNSLGKLYLEATGKEDTVPEPEALSIDERKERATTPEAAPDVPSIATYLIPDDEDQAAPEFDDPSELRIIDPACGSGHFLLYAFDILERIWWTERPDVPREDVPAKILENNLYGVDIDLRAAQLAAFNLYLKARGRAEAEGADDFQMPNVGIVTADNRVAEIEEAKAVLDDITGEGTDLRDALDEIIETFQTTEALGSLLDVQGTLEEAFDSSKTQSELTDYHEAAHQSLHSFLKALQRAVEEQTSDSFGEQNLRSFLHLLVVLTQDYDVALMNPPYGSRGRMPEEVREYVKSNYKYSPQYYINFFEVGDYLTKDAGRVGMLVPRSFLFSQTFEPFRADFIGKRGSFDFLSEFGYGILDNATVATVGTVVRKSSKQQEIGTFIRLHDVEKSNKETKYLQSAFGVSDDDIQRYFEVEMSEFHSVPGSSICYSLPPEIRKLHDTNLKIDPTVPGIEGEGIGDVKVGLQTGNNDRFIRKQWEIADKQFKPFTNAGGDVWIRPQVDEVINWSENGAQVARSSSAVLRNMDYQTREGLTWAYIKRTGRRFGYYPSGGYFGHASNMLFPEEGVSAWVLLGALNSDLFHSLALSLTPGRKWESGYIGMLPWFRELEDSESIRKKSREQHTLFIEQRVHDFRSPFYIGPELLPNSAASGFFHSNHDHIESITETPEELFNTGDAESSLLELARKAQKSDLTQRKEIEKLAEEIDREVQSITSD</sequence>
<dbReference type="PANTHER" id="PTHR33841:SF1">
    <property type="entry name" value="DNA METHYLTRANSFERASE A"/>
    <property type="match status" value="1"/>
</dbReference>
<dbReference type="InterPro" id="IPR029063">
    <property type="entry name" value="SAM-dependent_MTases_sf"/>
</dbReference>
<dbReference type="NCBIfam" id="NF033454">
    <property type="entry name" value="BREX_5_MTaseX"/>
    <property type="match status" value="1"/>
</dbReference>
<dbReference type="AlphaFoldDB" id="A0A897N8S0"/>
<dbReference type="EMBL" id="CP064788">
    <property type="protein sequence ID" value="QSG08831.1"/>
    <property type="molecule type" value="Genomic_DNA"/>
</dbReference>
<keyword evidence="4" id="KW-0949">S-adenosyl-L-methionine</keyword>
<proteinExistence type="predicted"/>
<dbReference type="Gene3D" id="3.40.50.150">
    <property type="entry name" value="Vaccinia Virus protein VP39"/>
    <property type="match status" value="1"/>
</dbReference>
<dbReference type="PROSITE" id="PS00092">
    <property type="entry name" value="N6_MTASE"/>
    <property type="match status" value="1"/>
</dbReference>
<keyword evidence="3" id="KW-0808">Transferase</keyword>
<feature type="region of interest" description="Disordered" evidence="6">
    <location>
        <begin position="252"/>
        <end position="275"/>
    </location>
</feature>
<evidence type="ECO:0000256" key="6">
    <source>
        <dbReference type="SAM" id="MobiDB-lite"/>
    </source>
</evidence>
<keyword evidence="2 8" id="KW-0489">Methyltransferase</keyword>
<gene>
    <name evidence="8" type="ORF">HSR122_1435</name>
</gene>
<dbReference type="GO" id="GO:0032259">
    <property type="term" value="P:methylation"/>
    <property type="evidence" value="ECO:0007669"/>
    <property type="project" value="UniProtKB-KW"/>
</dbReference>
<evidence type="ECO:0000256" key="1">
    <source>
        <dbReference type="ARBA" id="ARBA00011900"/>
    </source>
</evidence>
<dbReference type="GO" id="GO:0006304">
    <property type="term" value="P:DNA modification"/>
    <property type="evidence" value="ECO:0007669"/>
    <property type="project" value="InterPro"/>
</dbReference>
<name>A0A897N8S0_9EURY</name>
<dbReference type="InterPro" id="IPR002052">
    <property type="entry name" value="DNA_methylase_N6_adenine_CS"/>
</dbReference>
<dbReference type="EC" id="2.1.1.72" evidence="1"/>
<organism evidence="8 9">
    <name type="scientific">Halapricum desulfuricans</name>
    <dbReference type="NCBI Taxonomy" id="2841257"/>
    <lineage>
        <taxon>Archaea</taxon>
        <taxon>Methanobacteriati</taxon>
        <taxon>Methanobacteriota</taxon>
        <taxon>Stenosarchaea group</taxon>
        <taxon>Halobacteria</taxon>
        <taxon>Halobacteriales</taxon>
        <taxon>Haloarculaceae</taxon>
        <taxon>Halapricum</taxon>
    </lineage>
</organism>
<dbReference type="Proteomes" id="UP000662973">
    <property type="component" value="Chromosome"/>
</dbReference>
<dbReference type="InterPro" id="IPR011639">
    <property type="entry name" value="MethylTrfase_TaqI-like_dom"/>
</dbReference>
<evidence type="ECO:0000256" key="2">
    <source>
        <dbReference type="ARBA" id="ARBA00022603"/>
    </source>
</evidence>
<dbReference type="GO" id="GO:0003676">
    <property type="term" value="F:nucleic acid binding"/>
    <property type="evidence" value="ECO:0007669"/>
    <property type="project" value="InterPro"/>
</dbReference>
<protein>
    <recommendedName>
        <fullName evidence="1">site-specific DNA-methyltransferase (adenine-specific)</fullName>
        <ecNumber evidence="1">2.1.1.72</ecNumber>
    </recommendedName>
</protein>
<evidence type="ECO:0000256" key="3">
    <source>
        <dbReference type="ARBA" id="ARBA00022679"/>
    </source>
</evidence>
<dbReference type="Pfam" id="PF07669">
    <property type="entry name" value="Eco57I"/>
    <property type="match status" value="1"/>
</dbReference>
<evidence type="ECO:0000313" key="9">
    <source>
        <dbReference type="Proteomes" id="UP000662973"/>
    </source>
</evidence>
<evidence type="ECO:0000313" key="8">
    <source>
        <dbReference type="EMBL" id="QSG08831.1"/>
    </source>
</evidence>
<dbReference type="GO" id="GO:0009007">
    <property type="term" value="F:site-specific DNA-methyltransferase (adenine-specific) activity"/>
    <property type="evidence" value="ECO:0007669"/>
    <property type="project" value="UniProtKB-EC"/>
</dbReference>
<dbReference type="InterPro" id="IPR050953">
    <property type="entry name" value="N4_N6_ade-DNA_methylase"/>
</dbReference>
<keyword evidence="9" id="KW-1185">Reference proteome</keyword>
<reference evidence="8 9" key="1">
    <citation type="submission" date="2020-11" db="EMBL/GenBank/DDBJ databases">
        <title>Carbohydrate-dependent, anaerobic sulfur respiration: A novel catabolism in halophilic archaea.</title>
        <authorList>
            <person name="Sorokin D.Y."/>
            <person name="Messina E."/>
            <person name="Smedile F."/>
            <person name="La Cono V."/>
            <person name="Hallsworth J.E."/>
            <person name="Yakimov M.M."/>
        </authorList>
    </citation>
    <scope>NUCLEOTIDE SEQUENCE [LARGE SCALE GENOMIC DNA]</scope>
    <source>
        <strain evidence="8 9">HSR12-2</strain>
    </source>
</reference>
<feature type="domain" description="Type II methyltransferase M.TaqI-like" evidence="7">
    <location>
        <begin position="347"/>
        <end position="577"/>
    </location>
</feature>
<accession>A0A897N8S0</accession>
<comment type="catalytic activity">
    <reaction evidence="5">
        <text>a 2'-deoxyadenosine in DNA + S-adenosyl-L-methionine = an N(6)-methyl-2'-deoxyadenosine in DNA + S-adenosyl-L-homocysteine + H(+)</text>
        <dbReference type="Rhea" id="RHEA:15197"/>
        <dbReference type="Rhea" id="RHEA-COMP:12418"/>
        <dbReference type="Rhea" id="RHEA-COMP:12419"/>
        <dbReference type="ChEBI" id="CHEBI:15378"/>
        <dbReference type="ChEBI" id="CHEBI:57856"/>
        <dbReference type="ChEBI" id="CHEBI:59789"/>
        <dbReference type="ChEBI" id="CHEBI:90615"/>
        <dbReference type="ChEBI" id="CHEBI:90616"/>
        <dbReference type="EC" id="2.1.1.72"/>
    </reaction>
</comment>
<evidence type="ECO:0000256" key="4">
    <source>
        <dbReference type="ARBA" id="ARBA00022691"/>
    </source>
</evidence>
<dbReference type="RefSeq" id="WP_229112045.1">
    <property type="nucleotide sequence ID" value="NZ_CP064788.1"/>
</dbReference>
<dbReference type="GeneID" id="68852066"/>